<dbReference type="FunFam" id="2.30.30.40:FF:000072">
    <property type="entry name" value="Unconventional Myosin IB"/>
    <property type="match status" value="1"/>
</dbReference>
<feature type="non-terminal residue" evidence="4">
    <location>
        <position position="1"/>
    </location>
</feature>
<dbReference type="InterPro" id="IPR001452">
    <property type="entry name" value="SH3_domain"/>
</dbReference>
<dbReference type="PANTHER" id="PTHR14167:SF116">
    <property type="entry name" value="CAP, ISOFORM AC"/>
    <property type="match status" value="1"/>
</dbReference>
<gene>
    <name evidence="4" type="ORF">BJ085DRAFT_18946</name>
</gene>
<dbReference type="EMBL" id="ML002208">
    <property type="protein sequence ID" value="RKP40480.1"/>
    <property type="molecule type" value="Genomic_DNA"/>
</dbReference>
<dbReference type="PROSITE" id="PS50002">
    <property type="entry name" value="SH3"/>
    <property type="match status" value="1"/>
</dbReference>
<keyword evidence="1 2" id="KW-0728">SH3 domain</keyword>
<dbReference type="AlphaFoldDB" id="A0A4Q0A5G9"/>
<evidence type="ECO:0000313" key="5">
    <source>
        <dbReference type="Proteomes" id="UP000268162"/>
    </source>
</evidence>
<dbReference type="STRING" id="215637.A0A4Q0A5G9"/>
<dbReference type="InterPro" id="IPR036028">
    <property type="entry name" value="SH3-like_dom_sf"/>
</dbReference>
<accession>A0A4Q0A5G9</accession>
<dbReference type="SMART" id="SM00326">
    <property type="entry name" value="SH3"/>
    <property type="match status" value="1"/>
</dbReference>
<evidence type="ECO:0000256" key="1">
    <source>
        <dbReference type="ARBA" id="ARBA00022443"/>
    </source>
</evidence>
<dbReference type="SUPFAM" id="SSF50044">
    <property type="entry name" value="SH3-domain"/>
    <property type="match status" value="1"/>
</dbReference>
<dbReference type="Proteomes" id="UP000268162">
    <property type="component" value="Unassembled WGS sequence"/>
</dbReference>
<protein>
    <submittedName>
        <fullName evidence="4">SH3 domain-containing protein</fullName>
    </submittedName>
</protein>
<reference evidence="5" key="1">
    <citation type="journal article" date="2018" name="Nat. Microbiol.">
        <title>Leveraging single-cell genomics to expand the fungal tree of life.</title>
        <authorList>
            <person name="Ahrendt S.R."/>
            <person name="Quandt C.A."/>
            <person name="Ciobanu D."/>
            <person name="Clum A."/>
            <person name="Salamov A."/>
            <person name="Andreopoulos B."/>
            <person name="Cheng J.F."/>
            <person name="Woyke T."/>
            <person name="Pelin A."/>
            <person name="Henrissat B."/>
            <person name="Reynolds N.K."/>
            <person name="Benny G.L."/>
            <person name="Smith M.E."/>
            <person name="James T.Y."/>
            <person name="Grigoriev I.V."/>
        </authorList>
    </citation>
    <scope>NUCLEOTIDE SEQUENCE [LARGE SCALE GENOMIC DNA]</scope>
    <source>
        <strain evidence="5">RSA 468</strain>
    </source>
</reference>
<evidence type="ECO:0000259" key="3">
    <source>
        <dbReference type="PROSITE" id="PS50002"/>
    </source>
</evidence>
<name>A0A4Q0A5G9_9FUNG</name>
<dbReference type="Gene3D" id="2.30.30.40">
    <property type="entry name" value="SH3 Domains"/>
    <property type="match status" value="1"/>
</dbReference>
<dbReference type="PANTHER" id="PTHR14167">
    <property type="entry name" value="SH3 DOMAIN-CONTAINING"/>
    <property type="match status" value="1"/>
</dbReference>
<dbReference type="Pfam" id="PF14604">
    <property type="entry name" value="SH3_9"/>
    <property type="match status" value="1"/>
</dbReference>
<evidence type="ECO:0000256" key="2">
    <source>
        <dbReference type="PROSITE-ProRule" id="PRU00192"/>
    </source>
</evidence>
<proteinExistence type="predicted"/>
<feature type="domain" description="SH3" evidence="3">
    <location>
        <begin position="1"/>
        <end position="54"/>
    </location>
</feature>
<organism evidence="4 5">
    <name type="scientific">Dimargaris cristalligena</name>
    <dbReference type="NCBI Taxonomy" id="215637"/>
    <lineage>
        <taxon>Eukaryota</taxon>
        <taxon>Fungi</taxon>
        <taxon>Fungi incertae sedis</taxon>
        <taxon>Zoopagomycota</taxon>
        <taxon>Kickxellomycotina</taxon>
        <taxon>Dimargaritomycetes</taxon>
        <taxon>Dimargaritales</taxon>
        <taxon>Dimargaritaceae</taxon>
        <taxon>Dimargaris</taxon>
    </lineage>
</organism>
<dbReference type="InterPro" id="IPR050384">
    <property type="entry name" value="Endophilin_SH3RF"/>
</dbReference>
<sequence length="55" mass="6429">RALYDFTAENPSELSFKEDDLLYIQYKQCAGWFVGYLNGQVGLIPENYIQFMKNS</sequence>
<keyword evidence="5" id="KW-1185">Reference proteome</keyword>
<evidence type="ECO:0000313" key="4">
    <source>
        <dbReference type="EMBL" id="RKP40480.1"/>
    </source>
</evidence>